<gene>
    <name evidence="1" type="ORF">S06H3_46096</name>
</gene>
<dbReference type="Gene3D" id="3.40.50.150">
    <property type="entry name" value="Vaccinia Virus protein VP39"/>
    <property type="match status" value="1"/>
</dbReference>
<feature type="non-terminal residue" evidence="1">
    <location>
        <position position="259"/>
    </location>
</feature>
<feature type="non-terminal residue" evidence="1">
    <location>
        <position position="1"/>
    </location>
</feature>
<protein>
    <recommendedName>
        <fullName evidence="2">PABS domain-containing protein</fullName>
    </recommendedName>
</protein>
<name>X1PGS0_9ZZZZ</name>
<dbReference type="AlphaFoldDB" id="X1PGS0"/>
<organism evidence="1">
    <name type="scientific">marine sediment metagenome</name>
    <dbReference type="NCBI Taxonomy" id="412755"/>
    <lineage>
        <taxon>unclassified sequences</taxon>
        <taxon>metagenomes</taxon>
        <taxon>ecological metagenomes</taxon>
    </lineage>
</organism>
<evidence type="ECO:0008006" key="2">
    <source>
        <dbReference type="Google" id="ProtNLM"/>
    </source>
</evidence>
<accession>X1PGS0</accession>
<dbReference type="InterPro" id="IPR029063">
    <property type="entry name" value="SAM-dependent_MTases_sf"/>
</dbReference>
<dbReference type="SUPFAM" id="SSF53335">
    <property type="entry name" value="S-adenosyl-L-methionine-dependent methyltransferases"/>
    <property type="match status" value="1"/>
</dbReference>
<proteinExistence type="predicted"/>
<comment type="caution">
    <text evidence="1">The sequence shown here is derived from an EMBL/GenBank/DDBJ whole genome shotgun (WGS) entry which is preliminary data.</text>
</comment>
<evidence type="ECO:0000313" key="1">
    <source>
        <dbReference type="EMBL" id="GAI38225.1"/>
    </source>
</evidence>
<sequence length="259" mass="28251">DAEAKILATFMPATVAYILRPNAHALILLPGAGLDAVVALAGGASHVTLAFDEPLIPQILTGSYADFSRQLLNHPRLDVSPSPGRGALRDGNHEYDIIQFALSDGFRPVTSGAFSLTENYTLTADALAQAYNRLADDGLLVITRWLGTPPSESARAWATLLAALEIHGIDEPAPYLIAFRGMRTATMIAAQQPFSSTDLAATRKFLHTNGFDPIFLPDLDPSELNRYNQLPKDVYHEIYTALLQDSKSTIENYDFNLRP</sequence>
<dbReference type="EMBL" id="BARV01028848">
    <property type="protein sequence ID" value="GAI38225.1"/>
    <property type="molecule type" value="Genomic_DNA"/>
</dbReference>
<reference evidence="1" key="1">
    <citation type="journal article" date="2014" name="Front. Microbiol.">
        <title>High frequency of phylogenetically diverse reductive dehalogenase-homologous genes in deep subseafloor sedimentary metagenomes.</title>
        <authorList>
            <person name="Kawai M."/>
            <person name="Futagami T."/>
            <person name="Toyoda A."/>
            <person name="Takaki Y."/>
            <person name="Nishi S."/>
            <person name="Hori S."/>
            <person name="Arai W."/>
            <person name="Tsubouchi T."/>
            <person name="Morono Y."/>
            <person name="Uchiyama I."/>
            <person name="Ito T."/>
            <person name="Fujiyama A."/>
            <person name="Inagaki F."/>
            <person name="Takami H."/>
        </authorList>
    </citation>
    <scope>NUCLEOTIDE SEQUENCE</scope>
    <source>
        <strain evidence="1">Expedition CK06-06</strain>
    </source>
</reference>